<dbReference type="SMART" id="SM00086">
    <property type="entry name" value="PAC"/>
    <property type="match status" value="2"/>
</dbReference>
<dbReference type="CDD" id="cd00130">
    <property type="entry name" value="PAS"/>
    <property type="match status" value="2"/>
</dbReference>
<dbReference type="SUPFAM" id="SSF55785">
    <property type="entry name" value="PYP-like sensor domain (PAS domain)"/>
    <property type="match status" value="2"/>
</dbReference>
<dbReference type="PANTHER" id="PTHR24422:SF10">
    <property type="entry name" value="CHEMOTAXIS PROTEIN METHYLTRANSFERASE 2"/>
    <property type="match status" value="1"/>
</dbReference>
<dbReference type="InterPro" id="IPR004090">
    <property type="entry name" value="Chemotax_Me-accpt_rcpt"/>
</dbReference>
<evidence type="ECO:0000256" key="2">
    <source>
        <dbReference type="PROSITE-ProRule" id="PRU00284"/>
    </source>
</evidence>
<sequence>MFLKWGKAEQVTSAQQDNLRHMALLENELDAIKANTAFISFKPDGTVKDANALFLDAMSYSLKEIVGQHHRIFCDKQLAASQQYQEFWRDLGNGHSFSGIFTRRTKQGNTIFLQASYFPVKNDSGVVTEVIKIASDVTATQRTLKDKEAVLYALDKSLATIEFLTDGTILTANQNFLSVVGYQLSDIVGKHHRMFCDEEFYRKHPNFWSDLAAGKHSAGRYKRFDARGNVLWLEATYNPIFDDNGKVYKVIKFASDISQRVNTAMQAVELAAATSEQTSQITGNAVGVLNDAIKTSHQIAEQVQAASDIGANLMQQSKSIDEIVTTIRGIADQTNLLALNAAIEAARAGESGRGFAVVADEVRKLAGRTAEATQEIAAVVQQNTGLIHQIDAELSGVTGIALHGEDSIQHVADGLSEVQRGVSQFVDMVVKLKP</sequence>
<dbReference type="Gene3D" id="1.10.287.950">
    <property type="entry name" value="Methyl-accepting chemotaxis protein"/>
    <property type="match status" value="1"/>
</dbReference>
<organism evidence="5 6">
    <name type="scientific">Pseudobowmanella zhangzhouensis</name>
    <dbReference type="NCBI Taxonomy" id="1537679"/>
    <lineage>
        <taxon>Bacteria</taxon>
        <taxon>Pseudomonadati</taxon>
        <taxon>Pseudomonadota</taxon>
        <taxon>Gammaproteobacteria</taxon>
        <taxon>Alteromonadales</taxon>
        <taxon>Alteromonadaceae</taxon>
    </lineage>
</organism>
<dbReference type="InterPro" id="IPR035965">
    <property type="entry name" value="PAS-like_dom_sf"/>
</dbReference>
<feature type="domain" description="PAC" evidence="4">
    <location>
        <begin position="217"/>
        <end position="269"/>
    </location>
</feature>
<keyword evidence="6" id="KW-1185">Reference proteome</keyword>
<evidence type="ECO:0000259" key="4">
    <source>
        <dbReference type="PROSITE" id="PS50113"/>
    </source>
</evidence>
<evidence type="ECO:0000313" key="6">
    <source>
        <dbReference type="Proteomes" id="UP001596364"/>
    </source>
</evidence>
<dbReference type="EMBL" id="JBHSUS010000001">
    <property type="protein sequence ID" value="MFC6440331.1"/>
    <property type="molecule type" value="Genomic_DNA"/>
</dbReference>
<dbReference type="RefSeq" id="WP_131258131.1">
    <property type="nucleotide sequence ID" value="NZ_JBHSUS010000001.1"/>
</dbReference>
<evidence type="ECO:0000313" key="5">
    <source>
        <dbReference type="EMBL" id="MFC6440331.1"/>
    </source>
</evidence>
<dbReference type="PROSITE" id="PS50113">
    <property type="entry name" value="PAC"/>
    <property type="match status" value="1"/>
</dbReference>
<dbReference type="InterPro" id="IPR001610">
    <property type="entry name" value="PAC"/>
</dbReference>
<dbReference type="Gene3D" id="3.30.450.20">
    <property type="entry name" value="PAS domain"/>
    <property type="match status" value="2"/>
</dbReference>
<gene>
    <name evidence="5" type="ORF">ACFP85_09250</name>
</gene>
<evidence type="ECO:0000259" key="3">
    <source>
        <dbReference type="PROSITE" id="PS50111"/>
    </source>
</evidence>
<dbReference type="SUPFAM" id="SSF58104">
    <property type="entry name" value="Methyl-accepting chemotaxis protein (MCP) signaling domain"/>
    <property type="match status" value="1"/>
</dbReference>
<protein>
    <submittedName>
        <fullName evidence="5">Methyl-accepting chemotaxis protein</fullName>
    </submittedName>
</protein>
<dbReference type="NCBIfam" id="TIGR00229">
    <property type="entry name" value="sensory_box"/>
    <property type="match status" value="2"/>
</dbReference>
<dbReference type="SMART" id="SM00283">
    <property type="entry name" value="MA"/>
    <property type="match status" value="1"/>
</dbReference>
<dbReference type="InterPro" id="IPR000014">
    <property type="entry name" value="PAS"/>
</dbReference>
<dbReference type="PRINTS" id="PR00260">
    <property type="entry name" value="CHEMTRNSDUCR"/>
</dbReference>
<proteinExistence type="predicted"/>
<reference evidence="6" key="1">
    <citation type="journal article" date="2019" name="Int. J. Syst. Evol. Microbiol.">
        <title>The Global Catalogue of Microorganisms (GCM) 10K type strain sequencing project: providing services to taxonomists for standard genome sequencing and annotation.</title>
        <authorList>
            <consortium name="The Broad Institute Genomics Platform"/>
            <consortium name="The Broad Institute Genome Sequencing Center for Infectious Disease"/>
            <person name="Wu L."/>
            <person name="Ma J."/>
        </authorList>
    </citation>
    <scope>NUCLEOTIDE SEQUENCE [LARGE SCALE GENOMIC DNA]</scope>
    <source>
        <strain evidence="6">CGMCC 1.16031</strain>
    </source>
</reference>
<dbReference type="Pfam" id="PF08447">
    <property type="entry name" value="PAS_3"/>
    <property type="match status" value="2"/>
</dbReference>
<comment type="caution">
    <text evidence="5">The sequence shown here is derived from an EMBL/GenBank/DDBJ whole genome shotgun (WGS) entry which is preliminary data.</text>
</comment>
<dbReference type="PANTHER" id="PTHR24422">
    <property type="entry name" value="CHEMOTAXIS PROTEIN METHYLTRANSFERASE"/>
    <property type="match status" value="1"/>
</dbReference>
<dbReference type="Pfam" id="PF00015">
    <property type="entry name" value="MCPsignal"/>
    <property type="match status" value="1"/>
</dbReference>
<feature type="domain" description="Methyl-accepting transducer" evidence="3">
    <location>
        <begin position="255"/>
        <end position="434"/>
    </location>
</feature>
<keyword evidence="1 2" id="KW-0807">Transducer</keyword>
<name>A0ABW1XKL4_9ALTE</name>
<dbReference type="InterPro" id="IPR050903">
    <property type="entry name" value="Bact_Chemotaxis_MeTrfase"/>
</dbReference>
<dbReference type="InterPro" id="IPR000700">
    <property type="entry name" value="PAS-assoc_C"/>
</dbReference>
<accession>A0ABW1XKL4</accession>
<evidence type="ECO:0000256" key="1">
    <source>
        <dbReference type="ARBA" id="ARBA00023224"/>
    </source>
</evidence>
<dbReference type="PROSITE" id="PS50111">
    <property type="entry name" value="CHEMOTAXIS_TRANSDUC_2"/>
    <property type="match status" value="1"/>
</dbReference>
<dbReference type="Proteomes" id="UP001596364">
    <property type="component" value="Unassembled WGS sequence"/>
</dbReference>
<dbReference type="InterPro" id="IPR004089">
    <property type="entry name" value="MCPsignal_dom"/>
</dbReference>
<dbReference type="InterPro" id="IPR013655">
    <property type="entry name" value="PAS_fold_3"/>
</dbReference>